<sequence>MTPLKSAPGTSIPPLPTDSYATGQQTFSSKFHATQVEGHYLSEFIVQQATYTAFGTIGPRTWNPPVRSLSLDCATTVRNVIQKVWQFFLSTSQ</sequence>
<dbReference type="EMBL" id="BGPR01039556">
    <property type="protein sequence ID" value="GBO15528.1"/>
    <property type="molecule type" value="Genomic_DNA"/>
</dbReference>
<organism evidence="1 2">
    <name type="scientific">Araneus ventricosus</name>
    <name type="common">Orbweaver spider</name>
    <name type="synonym">Epeira ventricosa</name>
    <dbReference type="NCBI Taxonomy" id="182803"/>
    <lineage>
        <taxon>Eukaryota</taxon>
        <taxon>Metazoa</taxon>
        <taxon>Ecdysozoa</taxon>
        <taxon>Arthropoda</taxon>
        <taxon>Chelicerata</taxon>
        <taxon>Arachnida</taxon>
        <taxon>Araneae</taxon>
        <taxon>Araneomorphae</taxon>
        <taxon>Entelegynae</taxon>
        <taxon>Araneoidea</taxon>
        <taxon>Araneidae</taxon>
        <taxon>Araneus</taxon>
    </lineage>
</organism>
<reference evidence="1 2" key="1">
    <citation type="journal article" date="2019" name="Sci. Rep.">
        <title>Orb-weaving spider Araneus ventricosus genome elucidates the spidroin gene catalogue.</title>
        <authorList>
            <person name="Kono N."/>
            <person name="Nakamura H."/>
            <person name="Ohtoshi R."/>
            <person name="Moran D.A.P."/>
            <person name="Shinohara A."/>
            <person name="Yoshida Y."/>
            <person name="Fujiwara M."/>
            <person name="Mori M."/>
            <person name="Tomita M."/>
            <person name="Arakawa K."/>
        </authorList>
    </citation>
    <scope>NUCLEOTIDE SEQUENCE [LARGE SCALE GENOMIC DNA]</scope>
</reference>
<gene>
    <name evidence="1" type="ORF">AVEN_249361_1</name>
</gene>
<protein>
    <submittedName>
        <fullName evidence="1">Uncharacterized protein</fullName>
    </submittedName>
</protein>
<name>A0A4Y2URM0_ARAVE</name>
<dbReference type="AlphaFoldDB" id="A0A4Y2URM0"/>
<proteinExistence type="predicted"/>
<dbReference type="Proteomes" id="UP000499080">
    <property type="component" value="Unassembled WGS sequence"/>
</dbReference>
<evidence type="ECO:0000313" key="2">
    <source>
        <dbReference type="Proteomes" id="UP000499080"/>
    </source>
</evidence>
<comment type="caution">
    <text evidence="1">The sequence shown here is derived from an EMBL/GenBank/DDBJ whole genome shotgun (WGS) entry which is preliminary data.</text>
</comment>
<accession>A0A4Y2URM0</accession>
<keyword evidence="2" id="KW-1185">Reference proteome</keyword>
<evidence type="ECO:0000313" key="1">
    <source>
        <dbReference type="EMBL" id="GBO15528.1"/>
    </source>
</evidence>